<reference evidence="2 3" key="2">
    <citation type="submission" date="2021-10" db="EMBL/GenBank/DDBJ databases">
        <authorList>
            <person name="Piombo E."/>
        </authorList>
    </citation>
    <scope>NUCLEOTIDE SEQUENCE [LARGE SCALE GENOMIC DNA]</scope>
</reference>
<comment type="caution">
    <text evidence="2">The sequence shown here is derived from an EMBL/GenBank/DDBJ whole genome shotgun (WGS) entry which is preliminary data.</text>
</comment>
<gene>
    <name evidence="2" type="ORF">CSOL1703_00011305</name>
</gene>
<dbReference type="OrthoDB" id="10535106at2759"/>
<feature type="region of interest" description="Disordered" evidence="1">
    <location>
        <begin position="1"/>
        <end position="20"/>
    </location>
</feature>
<evidence type="ECO:0000256" key="1">
    <source>
        <dbReference type="SAM" id="MobiDB-lite"/>
    </source>
</evidence>
<dbReference type="EMBL" id="CABFOC020000011">
    <property type="protein sequence ID" value="CAH0045553.1"/>
    <property type="molecule type" value="Genomic_DNA"/>
</dbReference>
<dbReference type="AlphaFoldDB" id="A0A9N9YWM5"/>
<reference evidence="3" key="1">
    <citation type="submission" date="2019-06" db="EMBL/GenBank/DDBJ databases">
        <authorList>
            <person name="Broberg M."/>
        </authorList>
    </citation>
    <scope>NUCLEOTIDE SEQUENCE [LARGE SCALE GENOMIC DNA]</scope>
</reference>
<keyword evidence="3" id="KW-1185">Reference proteome</keyword>
<evidence type="ECO:0000313" key="3">
    <source>
        <dbReference type="Proteomes" id="UP000775872"/>
    </source>
</evidence>
<sequence>MCQPIHDFSGVGVPGKGKRDQPSPVFILMLASGPVSSVDDVEGPAPLLGPAPPFPTTAGRGTTTTWNLVRVSGFTAAACKASIGRAWAVAR</sequence>
<proteinExistence type="predicted"/>
<dbReference type="Proteomes" id="UP000775872">
    <property type="component" value="Unassembled WGS sequence"/>
</dbReference>
<accession>A0A9N9YWM5</accession>
<protein>
    <submittedName>
        <fullName evidence="2">Uncharacterized protein</fullName>
    </submittedName>
</protein>
<evidence type="ECO:0000313" key="2">
    <source>
        <dbReference type="EMBL" id="CAH0045553.1"/>
    </source>
</evidence>
<name>A0A9N9YWM5_9HYPO</name>
<organism evidence="2 3">
    <name type="scientific">Clonostachys solani</name>
    <dbReference type="NCBI Taxonomy" id="160281"/>
    <lineage>
        <taxon>Eukaryota</taxon>
        <taxon>Fungi</taxon>
        <taxon>Dikarya</taxon>
        <taxon>Ascomycota</taxon>
        <taxon>Pezizomycotina</taxon>
        <taxon>Sordariomycetes</taxon>
        <taxon>Hypocreomycetidae</taxon>
        <taxon>Hypocreales</taxon>
        <taxon>Bionectriaceae</taxon>
        <taxon>Clonostachys</taxon>
    </lineage>
</organism>